<dbReference type="GO" id="GO:0005886">
    <property type="term" value="C:plasma membrane"/>
    <property type="evidence" value="ECO:0007669"/>
    <property type="project" value="UniProtKB-SubCell"/>
</dbReference>
<feature type="signal peptide" evidence="7">
    <location>
        <begin position="1"/>
        <end position="21"/>
    </location>
</feature>
<comment type="subcellular location">
    <subcellularLocation>
        <location evidence="1">Cell membrane</location>
        <topology evidence="1">Multi-pass membrane protein</topology>
    </subcellularLocation>
</comment>
<organism evidence="9">
    <name type="scientific">Corethron hystrix</name>
    <dbReference type="NCBI Taxonomy" id="216773"/>
    <lineage>
        <taxon>Eukaryota</taxon>
        <taxon>Sar</taxon>
        <taxon>Stramenopiles</taxon>
        <taxon>Ochrophyta</taxon>
        <taxon>Bacillariophyta</taxon>
        <taxon>Coscinodiscophyceae</taxon>
        <taxon>Corethrophycidae</taxon>
        <taxon>Corethrales</taxon>
        <taxon>Corethraceae</taxon>
        <taxon>Corethron</taxon>
    </lineage>
</organism>
<evidence type="ECO:0000256" key="3">
    <source>
        <dbReference type="ARBA" id="ARBA00022692"/>
    </source>
</evidence>
<feature type="transmembrane region" description="Helical" evidence="6">
    <location>
        <begin position="120"/>
        <end position="140"/>
    </location>
</feature>
<evidence type="ECO:0000256" key="2">
    <source>
        <dbReference type="ARBA" id="ARBA00022475"/>
    </source>
</evidence>
<feature type="transmembrane region" description="Helical" evidence="6">
    <location>
        <begin position="427"/>
        <end position="448"/>
    </location>
</feature>
<feature type="transmembrane region" description="Helical" evidence="6">
    <location>
        <begin position="544"/>
        <end position="570"/>
    </location>
</feature>
<dbReference type="PANTHER" id="PTHR43478:SF1">
    <property type="entry name" value="NA+_H+ ANTIPORTER NHAC-LIKE C-TERMINAL DOMAIN-CONTAINING PROTEIN"/>
    <property type="match status" value="1"/>
</dbReference>
<evidence type="ECO:0000256" key="5">
    <source>
        <dbReference type="ARBA" id="ARBA00023136"/>
    </source>
</evidence>
<evidence type="ECO:0000313" key="9">
    <source>
        <dbReference type="EMBL" id="CAD8888659.1"/>
    </source>
</evidence>
<evidence type="ECO:0000256" key="7">
    <source>
        <dbReference type="SAM" id="SignalP"/>
    </source>
</evidence>
<feature type="transmembrane region" description="Helical" evidence="6">
    <location>
        <begin position="627"/>
        <end position="647"/>
    </location>
</feature>
<evidence type="ECO:0000259" key="8">
    <source>
        <dbReference type="Pfam" id="PF03553"/>
    </source>
</evidence>
<dbReference type="AlphaFoldDB" id="A0A7S1BIJ2"/>
<evidence type="ECO:0000256" key="4">
    <source>
        <dbReference type="ARBA" id="ARBA00022989"/>
    </source>
</evidence>
<dbReference type="PANTHER" id="PTHR43478">
    <property type="entry name" value="NA+/H+ ANTIPORTER-RELATED"/>
    <property type="match status" value="1"/>
</dbReference>
<feature type="transmembrane region" description="Helical" evidence="6">
    <location>
        <begin position="654"/>
        <end position="673"/>
    </location>
</feature>
<dbReference type="EMBL" id="HBFR01022054">
    <property type="protein sequence ID" value="CAD8888659.1"/>
    <property type="molecule type" value="Transcribed_RNA"/>
</dbReference>
<reference evidence="9" key="1">
    <citation type="submission" date="2021-01" db="EMBL/GenBank/DDBJ databases">
        <authorList>
            <person name="Corre E."/>
            <person name="Pelletier E."/>
            <person name="Niang G."/>
            <person name="Scheremetjew M."/>
            <person name="Finn R."/>
            <person name="Kale V."/>
            <person name="Holt S."/>
            <person name="Cochrane G."/>
            <person name="Meng A."/>
            <person name="Brown T."/>
            <person name="Cohen L."/>
        </authorList>
    </citation>
    <scope>NUCLEOTIDE SEQUENCE</scope>
    <source>
        <strain evidence="9">308</strain>
    </source>
</reference>
<keyword evidence="5 6" id="KW-0472">Membrane</keyword>
<sequence length="735" mass="79409">MRKFCLTVLLGLHLITHGVNGESSSSVSIDFKTIFTGEDTNINIEVKWDSNTTFAEGDVLSWTISNDDSVLSSDEMTLESDMELPSKLTSTIVVKKGGCTKLSSAVSLSETIVTTAEAEYQAYGAGASLVPLIIIVLLAMFTGIIELSLGAGIFVGACMVSGSVKTGFTSTLDTYLIGSAADEYHVWVCMFSFFLAGLVALIEKSGGFKGLASALSRVAKTPRSGQAAAFFGGLIIFFDDYANCLIVGGTMTPILDALSVSREKLAFIIDATAAPIASLVPLSSWIGYEIGLIQDEIDKISETTDELYISDSGLVVFTRSISYRYYSIFMIMFIPILIFFKRDFGPMLVAERKVVAYDRKDVGDGIFVGMKNLKGGNPPSDNTPGHIINFIFPLFFLIFFVVYILADSGDDGSGSQSFFDKIQGSDSYVALLYGTMATALLSFLFYTIQFKKGGEHALPKLKSLTKFCGLHPTPETEDSVPVPLMTVKEGIDSFITGQVKIFPAIIVLILAWAVGAIMGDVGTDRLFQNWILNSGMHAGSLPTLAFLISMLIALATGTSWGTMAIMFPLITGPTYIAANDERIFYATISSILAGAVLGDHVSPISDTTVLSSLACECNLLAHVTTQIPYAMVIALWSILFGTLPIGFAPKYPNWLAIILGLIVIVLTVIYLGVPVESESGNFDVITEMYMKIRKCPGLEKLKHDVAHKFTKSDVESAQEVPQEKCIETNDDDIAQ</sequence>
<accession>A0A7S1BIJ2</accession>
<feature type="transmembrane region" description="Helical" evidence="6">
    <location>
        <begin position="501"/>
        <end position="523"/>
    </location>
</feature>
<feature type="transmembrane region" description="Helical" evidence="6">
    <location>
        <begin position="323"/>
        <end position="340"/>
    </location>
</feature>
<keyword evidence="7" id="KW-0732">Signal</keyword>
<evidence type="ECO:0000256" key="6">
    <source>
        <dbReference type="SAM" id="Phobius"/>
    </source>
</evidence>
<feature type="chain" id="PRO_5031275772" description="Na+/H+ antiporter NhaC-like C-terminal domain-containing protein" evidence="7">
    <location>
        <begin position="22"/>
        <end position="735"/>
    </location>
</feature>
<keyword evidence="4 6" id="KW-1133">Transmembrane helix</keyword>
<protein>
    <recommendedName>
        <fullName evidence="8">Na+/H+ antiporter NhaC-like C-terminal domain-containing protein</fullName>
    </recommendedName>
</protein>
<evidence type="ECO:0000256" key="1">
    <source>
        <dbReference type="ARBA" id="ARBA00004651"/>
    </source>
</evidence>
<feature type="domain" description="Na+/H+ antiporter NhaC-like C-terminal" evidence="8">
    <location>
        <begin position="486"/>
        <end position="640"/>
    </location>
</feature>
<proteinExistence type="predicted"/>
<keyword evidence="2" id="KW-1003">Cell membrane</keyword>
<name>A0A7S1BIJ2_9STRA</name>
<gene>
    <name evidence="9" type="ORF">CHYS00102_LOCUS15859</name>
</gene>
<dbReference type="Pfam" id="PF03553">
    <property type="entry name" value="Na_H_antiporter"/>
    <property type="match status" value="1"/>
</dbReference>
<dbReference type="InterPro" id="IPR018461">
    <property type="entry name" value="Na/H_Antiport_NhaC-like_C"/>
</dbReference>
<feature type="transmembrane region" description="Helical" evidence="6">
    <location>
        <begin position="387"/>
        <end position="406"/>
    </location>
</feature>
<keyword evidence="3 6" id="KW-0812">Transmembrane</keyword>
<feature type="transmembrane region" description="Helical" evidence="6">
    <location>
        <begin position="184"/>
        <end position="202"/>
    </location>
</feature>